<comment type="similarity">
    <text evidence="2 11">Belongs to the sodium:solute symporter (SSF) (TC 2.A.21) family.</text>
</comment>
<protein>
    <submittedName>
        <fullName evidence="13">Sodium:solute symporter family protein</fullName>
    </submittedName>
</protein>
<gene>
    <name evidence="13" type="ORF">ACFOS1_19470</name>
</gene>
<dbReference type="PANTHER" id="PTHR42985">
    <property type="entry name" value="SODIUM-COUPLED MONOCARBOXYLATE TRANSPORTER"/>
    <property type="match status" value="1"/>
</dbReference>
<dbReference type="InterPro" id="IPR051163">
    <property type="entry name" value="Sodium:Solute_Symporter_SSF"/>
</dbReference>
<feature type="transmembrane region" description="Helical" evidence="12">
    <location>
        <begin position="275"/>
        <end position="295"/>
    </location>
</feature>
<feature type="transmembrane region" description="Helical" evidence="12">
    <location>
        <begin position="396"/>
        <end position="419"/>
    </location>
</feature>
<accession>A0ABV8HES5</accession>
<evidence type="ECO:0000256" key="4">
    <source>
        <dbReference type="ARBA" id="ARBA00022475"/>
    </source>
</evidence>
<reference evidence="14" key="1">
    <citation type="journal article" date="2019" name="Int. J. Syst. Evol. Microbiol.">
        <title>The Global Catalogue of Microorganisms (GCM) 10K type strain sequencing project: providing services to taxonomists for standard genome sequencing and annotation.</title>
        <authorList>
            <consortium name="The Broad Institute Genomics Platform"/>
            <consortium name="The Broad Institute Genome Sequencing Center for Infectious Disease"/>
            <person name="Wu L."/>
            <person name="Ma J."/>
        </authorList>
    </citation>
    <scope>NUCLEOTIDE SEQUENCE [LARGE SCALE GENOMIC DNA]</scope>
    <source>
        <strain evidence="14">CECT 9128</strain>
    </source>
</reference>
<proteinExistence type="inferred from homology"/>
<keyword evidence="10" id="KW-0739">Sodium transport</keyword>
<feature type="transmembrane region" description="Helical" evidence="12">
    <location>
        <begin position="307"/>
        <end position="327"/>
    </location>
</feature>
<dbReference type="Pfam" id="PF00474">
    <property type="entry name" value="SSF"/>
    <property type="match status" value="1"/>
</dbReference>
<organism evidence="13 14">
    <name type="scientific">Zunongwangia endophytica</name>
    <dbReference type="NCBI Taxonomy" id="1808945"/>
    <lineage>
        <taxon>Bacteria</taxon>
        <taxon>Pseudomonadati</taxon>
        <taxon>Bacteroidota</taxon>
        <taxon>Flavobacteriia</taxon>
        <taxon>Flavobacteriales</taxon>
        <taxon>Flavobacteriaceae</taxon>
        <taxon>Zunongwangia</taxon>
    </lineage>
</organism>
<comment type="caution">
    <text evidence="13">The sequence shown here is derived from an EMBL/GenBank/DDBJ whole genome shotgun (WGS) entry which is preliminary data.</text>
</comment>
<feature type="transmembrane region" description="Helical" evidence="12">
    <location>
        <begin position="123"/>
        <end position="149"/>
    </location>
</feature>
<dbReference type="Gene3D" id="1.20.1730.10">
    <property type="entry name" value="Sodium/glucose cotransporter"/>
    <property type="match status" value="1"/>
</dbReference>
<name>A0ABV8HES5_9FLAO</name>
<evidence type="ECO:0000313" key="14">
    <source>
        <dbReference type="Proteomes" id="UP001595793"/>
    </source>
</evidence>
<evidence type="ECO:0000256" key="1">
    <source>
        <dbReference type="ARBA" id="ARBA00004651"/>
    </source>
</evidence>
<evidence type="ECO:0000256" key="9">
    <source>
        <dbReference type="ARBA" id="ARBA00023136"/>
    </source>
</evidence>
<feature type="transmembrane region" description="Helical" evidence="12">
    <location>
        <begin position="73"/>
        <end position="93"/>
    </location>
</feature>
<evidence type="ECO:0000256" key="11">
    <source>
        <dbReference type="RuleBase" id="RU362091"/>
    </source>
</evidence>
<sequence length="490" mass="53705">MQLLDWIVLSIYFVMLLAIGLWSYFRVKNSEDFYTAGGKLPWWLSGISHHVSGYSGAVFVAYAAIAYTHGFTLYIWWAFTVGVATLIAAFFIAPRWSRLRIYAGIQSPTEYLLLRYNLTTQQLIAWTGAIIKVFDTGGKLAAIAVLLNVFSGTSITFGILLVGGISLIYITIGGLWADVWNDFGQFIVQLLAGLTMFIMVILKLDMGISGIFQMWDELPEGNATFFNDPYTINFALVMLVINFFSYSGGTWNLATRFISSSSGKTARKAALFSSCLYFVWPLILLYPMFAAPLFFENLSDPSLSYGKLVLDFLPTGLVGLVLASLFANTLSMTASDSNTVSAVISRDILPNIFPKVKKYSKKQLLVLARGTTFGFTLLTIVTALNAGLFGGVFGLIISWFAALLGPIAIPMILGLLPAFSKSNGTIALISIVGGLSSFFVFKWVAVDSFALEVGGPTLVSLIVYIFAGFISTKEVPQHVKELHTNLDKNH</sequence>
<keyword evidence="14" id="KW-1185">Reference proteome</keyword>
<dbReference type="PANTHER" id="PTHR42985:SF40">
    <property type="entry name" value="LD47995P-RELATED"/>
    <property type="match status" value="1"/>
</dbReference>
<keyword evidence="6 12" id="KW-1133">Transmembrane helix</keyword>
<keyword evidence="3" id="KW-0813">Transport</keyword>
<dbReference type="Proteomes" id="UP001595793">
    <property type="component" value="Unassembled WGS sequence"/>
</dbReference>
<dbReference type="PROSITE" id="PS50283">
    <property type="entry name" value="NA_SOLUT_SYMP_3"/>
    <property type="match status" value="1"/>
</dbReference>
<feature type="transmembrane region" description="Helical" evidence="12">
    <location>
        <begin position="188"/>
        <end position="212"/>
    </location>
</feature>
<keyword evidence="5 12" id="KW-0812">Transmembrane</keyword>
<feature type="transmembrane region" description="Helical" evidence="12">
    <location>
        <begin position="364"/>
        <end position="384"/>
    </location>
</feature>
<feature type="transmembrane region" description="Helical" evidence="12">
    <location>
        <begin position="426"/>
        <end position="445"/>
    </location>
</feature>
<evidence type="ECO:0000256" key="10">
    <source>
        <dbReference type="ARBA" id="ARBA00023201"/>
    </source>
</evidence>
<evidence type="ECO:0000256" key="3">
    <source>
        <dbReference type="ARBA" id="ARBA00022448"/>
    </source>
</evidence>
<keyword evidence="9 12" id="KW-0472">Membrane</keyword>
<feature type="transmembrane region" description="Helical" evidence="12">
    <location>
        <begin position="46"/>
        <end position="67"/>
    </location>
</feature>
<comment type="subcellular location">
    <subcellularLocation>
        <location evidence="1">Cell membrane</location>
        <topology evidence="1">Multi-pass membrane protein</topology>
    </subcellularLocation>
</comment>
<keyword evidence="7" id="KW-0915">Sodium</keyword>
<feature type="transmembrane region" description="Helical" evidence="12">
    <location>
        <begin position="6"/>
        <end position="25"/>
    </location>
</feature>
<evidence type="ECO:0000313" key="13">
    <source>
        <dbReference type="EMBL" id="MFC4029606.1"/>
    </source>
</evidence>
<keyword evidence="8" id="KW-0406">Ion transport</keyword>
<feature type="transmembrane region" description="Helical" evidence="12">
    <location>
        <begin position="232"/>
        <end position="254"/>
    </location>
</feature>
<evidence type="ECO:0000256" key="8">
    <source>
        <dbReference type="ARBA" id="ARBA00023065"/>
    </source>
</evidence>
<dbReference type="InterPro" id="IPR038377">
    <property type="entry name" value="Na/Glc_symporter_sf"/>
</dbReference>
<feature type="transmembrane region" description="Helical" evidence="12">
    <location>
        <begin position="155"/>
        <end position="176"/>
    </location>
</feature>
<dbReference type="InterPro" id="IPR001734">
    <property type="entry name" value="Na/solute_symporter"/>
</dbReference>
<dbReference type="CDD" id="cd11477">
    <property type="entry name" value="SLC5sbd_u1"/>
    <property type="match status" value="1"/>
</dbReference>
<keyword evidence="4" id="KW-1003">Cell membrane</keyword>
<evidence type="ECO:0000256" key="5">
    <source>
        <dbReference type="ARBA" id="ARBA00022692"/>
    </source>
</evidence>
<evidence type="ECO:0000256" key="2">
    <source>
        <dbReference type="ARBA" id="ARBA00006434"/>
    </source>
</evidence>
<evidence type="ECO:0000256" key="7">
    <source>
        <dbReference type="ARBA" id="ARBA00023053"/>
    </source>
</evidence>
<dbReference type="RefSeq" id="WP_290230789.1">
    <property type="nucleotide sequence ID" value="NZ_JAUFPZ010000002.1"/>
</dbReference>
<evidence type="ECO:0000256" key="12">
    <source>
        <dbReference type="SAM" id="Phobius"/>
    </source>
</evidence>
<evidence type="ECO:0000256" key="6">
    <source>
        <dbReference type="ARBA" id="ARBA00022989"/>
    </source>
</evidence>
<feature type="transmembrane region" description="Helical" evidence="12">
    <location>
        <begin position="451"/>
        <end position="470"/>
    </location>
</feature>
<dbReference type="EMBL" id="JBHSAS010000033">
    <property type="protein sequence ID" value="MFC4029606.1"/>
    <property type="molecule type" value="Genomic_DNA"/>
</dbReference>